<reference evidence="2" key="1">
    <citation type="submission" date="2019-08" db="EMBL/GenBank/DDBJ databases">
        <authorList>
            <person name="Kucharzyk K."/>
            <person name="Murdoch R.W."/>
            <person name="Higgins S."/>
            <person name="Loffler F."/>
        </authorList>
    </citation>
    <scope>NUCLEOTIDE SEQUENCE</scope>
</reference>
<protein>
    <submittedName>
        <fullName evidence="2">Proline-responsive transcriptional activator PutR</fullName>
    </submittedName>
</protein>
<dbReference type="PANTHER" id="PTHR33744:SF1">
    <property type="entry name" value="DNA-BINDING TRANSCRIPTIONAL ACTIVATOR ADER"/>
    <property type="match status" value="1"/>
</dbReference>
<name>A0A644ZRQ0_9ZZZZ</name>
<feature type="domain" description="PucR C-terminal helix-turn-helix" evidence="1">
    <location>
        <begin position="44"/>
        <end position="98"/>
    </location>
</feature>
<dbReference type="EMBL" id="VSSQ01010179">
    <property type="protein sequence ID" value="MPM43640.1"/>
    <property type="molecule type" value="Genomic_DNA"/>
</dbReference>
<accession>A0A644ZRQ0</accession>
<evidence type="ECO:0000259" key="1">
    <source>
        <dbReference type="Pfam" id="PF13556"/>
    </source>
</evidence>
<dbReference type="Pfam" id="PF13556">
    <property type="entry name" value="HTH_30"/>
    <property type="match status" value="1"/>
</dbReference>
<dbReference type="Gene3D" id="1.10.10.2840">
    <property type="entry name" value="PucR C-terminal helix-turn-helix domain"/>
    <property type="match status" value="1"/>
</dbReference>
<evidence type="ECO:0000313" key="2">
    <source>
        <dbReference type="EMBL" id="MPM43640.1"/>
    </source>
</evidence>
<dbReference type="AlphaFoldDB" id="A0A644ZRQ0"/>
<dbReference type="InterPro" id="IPR051448">
    <property type="entry name" value="CdaR-like_regulators"/>
</dbReference>
<sequence length="104" mass="12073">MRYSDTGIYKLLMAIDDKSNLRDYYNECLGALLEYDVKNGTDYISTLRCYLENESSIAEVAKLTYVHRNTVNYKIKKIKEILNCDLSQSDKLKLTLAFCIEKVL</sequence>
<proteinExistence type="predicted"/>
<dbReference type="InterPro" id="IPR042070">
    <property type="entry name" value="PucR_C-HTH_sf"/>
</dbReference>
<dbReference type="PANTHER" id="PTHR33744">
    <property type="entry name" value="CARBOHYDRATE DIACID REGULATOR"/>
    <property type="match status" value="1"/>
</dbReference>
<gene>
    <name evidence="2" type="primary">putR_1</name>
    <name evidence="2" type="ORF">SDC9_90317</name>
</gene>
<dbReference type="InterPro" id="IPR025736">
    <property type="entry name" value="PucR_C-HTH_dom"/>
</dbReference>
<comment type="caution">
    <text evidence="2">The sequence shown here is derived from an EMBL/GenBank/DDBJ whole genome shotgun (WGS) entry which is preliminary data.</text>
</comment>
<organism evidence="2">
    <name type="scientific">bioreactor metagenome</name>
    <dbReference type="NCBI Taxonomy" id="1076179"/>
    <lineage>
        <taxon>unclassified sequences</taxon>
        <taxon>metagenomes</taxon>
        <taxon>ecological metagenomes</taxon>
    </lineage>
</organism>